<keyword evidence="3" id="KW-1185">Reference proteome</keyword>
<evidence type="ECO:0000313" key="2">
    <source>
        <dbReference type="EMBL" id="GFO13370.1"/>
    </source>
</evidence>
<protein>
    <submittedName>
        <fullName evidence="2">Uncharacterized protein</fullName>
    </submittedName>
</protein>
<dbReference type="EMBL" id="BLXT01004484">
    <property type="protein sequence ID" value="GFO13370.1"/>
    <property type="molecule type" value="Genomic_DNA"/>
</dbReference>
<evidence type="ECO:0000256" key="1">
    <source>
        <dbReference type="SAM" id="MobiDB-lite"/>
    </source>
</evidence>
<proteinExistence type="predicted"/>
<reference evidence="2 3" key="1">
    <citation type="journal article" date="2021" name="Elife">
        <title>Chloroplast acquisition without the gene transfer in kleptoplastic sea slugs, Plakobranchus ocellatus.</title>
        <authorList>
            <person name="Maeda T."/>
            <person name="Takahashi S."/>
            <person name="Yoshida T."/>
            <person name="Shimamura S."/>
            <person name="Takaki Y."/>
            <person name="Nagai Y."/>
            <person name="Toyoda A."/>
            <person name="Suzuki Y."/>
            <person name="Arimoto A."/>
            <person name="Ishii H."/>
            <person name="Satoh N."/>
            <person name="Nishiyama T."/>
            <person name="Hasebe M."/>
            <person name="Maruyama T."/>
            <person name="Minagawa J."/>
            <person name="Obokata J."/>
            <person name="Shigenobu S."/>
        </authorList>
    </citation>
    <scope>NUCLEOTIDE SEQUENCE [LARGE SCALE GENOMIC DNA]</scope>
</reference>
<organism evidence="2 3">
    <name type="scientific">Plakobranchus ocellatus</name>
    <dbReference type="NCBI Taxonomy" id="259542"/>
    <lineage>
        <taxon>Eukaryota</taxon>
        <taxon>Metazoa</taxon>
        <taxon>Spiralia</taxon>
        <taxon>Lophotrochozoa</taxon>
        <taxon>Mollusca</taxon>
        <taxon>Gastropoda</taxon>
        <taxon>Heterobranchia</taxon>
        <taxon>Euthyneura</taxon>
        <taxon>Panpulmonata</taxon>
        <taxon>Sacoglossa</taxon>
        <taxon>Placobranchoidea</taxon>
        <taxon>Plakobranchidae</taxon>
        <taxon>Plakobranchus</taxon>
    </lineage>
</organism>
<feature type="region of interest" description="Disordered" evidence="1">
    <location>
        <begin position="77"/>
        <end position="109"/>
    </location>
</feature>
<name>A0AAV4B1B2_9GAST</name>
<comment type="caution">
    <text evidence="2">The sequence shown here is derived from an EMBL/GenBank/DDBJ whole genome shotgun (WGS) entry which is preliminary data.</text>
</comment>
<dbReference type="Proteomes" id="UP000735302">
    <property type="component" value="Unassembled WGS sequence"/>
</dbReference>
<dbReference type="AlphaFoldDB" id="A0AAV4B1B2"/>
<accession>A0AAV4B1B2</accession>
<gene>
    <name evidence="2" type="ORF">PoB_003987500</name>
</gene>
<sequence>MMFDRWTELAGVTKGNFGDLRDLVIRDQLYRSFNSKIITVLKERSPKSIAHVRDIATKYRLAHPDISLAKGEISIANAAQRPSGKDRDARSSTSDEWNANDRGCSMFRR</sequence>
<evidence type="ECO:0000313" key="3">
    <source>
        <dbReference type="Proteomes" id="UP000735302"/>
    </source>
</evidence>